<comment type="similarity">
    <text evidence="1 5">Belongs to the peptidase S8 family.</text>
</comment>
<dbReference type="InterPro" id="IPR057032">
    <property type="entry name" value="MBTPS1_4th"/>
</dbReference>
<gene>
    <name evidence="9" type="primary">106094159</name>
</gene>
<dbReference type="GO" id="GO:0006508">
    <property type="term" value="P:proteolysis"/>
    <property type="evidence" value="ECO:0007669"/>
    <property type="project" value="UniProtKB-KW"/>
</dbReference>
<dbReference type="PROSITE" id="PS00138">
    <property type="entry name" value="SUBTILASE_SER"/>
    <property type="match status" value="1"/>
</dbReference>
<dbReference type="InterPro" id="IPR000209">
    <property type="entry name" value="Peptidase_S8/S53_dom"/>
</dbReference>
<dbReference type="InterPro" id="IPR023828">
    <property type="entry name" value="Peptidase_S8_Ser-AS"/>
</dbReference>
<evidence type="ECO:0000256" key="4">
    <source>
        <dbReference type="ARBA" id="ARBA00022825"/>
    </source>
</evidence>
<accession>A0A1I8PQQ8</accession>
<dbReference type="Pfam" id="PF23090">
    <property type="entry name" value="MBTPS1_4th"/>
    <property type="match status" value="2"/>
</dbReference>
<protein>
    <submittedName>
        <fullName evidence="9">Uncharacterized protein</fullName>
    </submittedName>
</protein>
<dbReference type="GO" id="GO:0004252">
    <property type="term" value="F:serine-type endopeptidase activity"/>
    <property type="evidence" value="ECO:0007669"/>
    <property type="project" value="InterPro"/>
</dbReference>
<dbReference type="Pfam" id="PF00082">
    <property type="entry name" value="Peptidase_S8"/>
    <property type="match status" value="1"/>
</dbReference>
<dbReference type="AlphaFoldDB" id="A0A1I8PQQ8"/>
<name>A0A1I8PQQ8_STOCA</name>
<evidence type="ECO:0000313" key="10">
    <source>
        <dbReference type="Proteomes" id="UP000095300"/>
    </source>
</evidence>
<comment type="caution">
    <text evidence="5">Lacks conserved residue(s) required for the propagation of feature annotation.</text>
</comment>
<proteinExistence type="inferred from homology"/>
<feature type="domain" description="MBTPS1 fourth" evidence="7">
    <location>
        <begin position="330"/>
        <end position="554"/>
    </location>
</feature>
<dbReference type="GO" id="GO:0005794">
    <property type="term" value="C:Golgi apparatus"/>
    <property type="evidence" value="ECO:0007669"/>
    <property type="project" value="TreeGrafter"/>
</dbReference>
<dbReference type="Pfam" id="PF23094">
    <property type="entry name" value="MBTPS1_3rd"/>
    <property type="match status" value="1"/>
</dbReference>
<organism evidence="9 10">
    <name type="scientific">Stomoxys calcitrans</name>
    <name type="common">Stable fly</name>
    <name type="synonym">Conops calcitrans</name>
    <dbReference type="NCBI Taxonomy" id="35570"/>
    <lineage>
        <taxon>Eukaryota</taxon>
        <taxon>Metazoa</taxon>
        <taxon>Ecdysozoa</taxon>
        <taxon>Arthropoda</taxon>
        <taxon>Hexapoda</taxon>
        <taxon>Insecta</taxon>
        <taxon>Pterygota</taxon>
        <taxon>Neoptera</taxon>
        <taxon>Endopterygota</taxon>
        <taxon>Diptera</taxon>
        <taxon>Brachycera</taxon>
        <taxon>Muscomorpha</taxon>
        <taxon>Muscoidea</taxon>
        <taxon>Muscidae</taxon>
        <taxon>Stomoxys</taxon>
    </lineage>
</organism>
<evidence type="ECO:0000259" key="6">
    <source>
        <dbReference type="Pfam" id="PF00082"/>
    </source>
</evidence>
<dbReference type="Gene3D" id="3.40.50.200">
    <property type="entry name" value="Peptidase S8/S53 domain"/>
    <property type="match status" value="1"/>
</dbReference>
<feature type="domain" description="MBTPS1 fourth" evidence="7">
    <location>
        <begin position="605"/>
        <end position="670"/>
    </location>
</feature>
<dbReference type="PANTHER" id="PTHR43806:SF7">
    <property type="entry name" value="MEMBRANE-BOUND TRANSCRIPTION FACTOR SITE-1 PROTEASE"/>
    <property type="match status" value="1"/>
</dbReference>
<dbReference type="PANTHER" id="PTHR43806">
    <property type="entry name" value="PEPTIDASE S8"/>
    <property type="match status" value="1"/>
</dbReference>
<dbReference type="SUPFAM" id="SSF52743">
    <property type="entry name" value="Subtilisin-like"/>
    <property type="match status" value="1"/>
</dbReference>
<evidence type="ECO:0000256" key="1">
    <source>
        <dbReference type="ARBA" id="ARBA00011073"/>
    </source>
</evidence>
<dbReference type="VEuPathDB" id="VectorBase:SCAU010228"/>
<dbReference type="Proteomes" id="UP000095300">
    <property type="component" value="Unassembled WGS sequence"/>
</dbReference>
<dbReference type="OrthoDB" id="1740355at2759"/>
<dbReference type="PROSITE" id="PS51892">
    <property type="entry name" value="SUBTILASE"/>
    <property type="match status" value="1"/>
</dbReference>
<evidence type="ECO:0000256" key="2">
    <source>
        <dbReference type="ARBA" id="ARBA00022670"/>
    </source>
</evidence>
<keyword evidence="2" id="KW-0645">Protease</keyword>
<dbReference type="InterPro" id="IPR057060">
    <property type="entry name" value="MBTPS1_3rd"/>
</dbReference>
<keyword evidence="3" id="KW-0378">Hydrolase</keyword>
<dbReference type="InterPro" id="IPR050131">
    <property type="entry name" value="Peptidase_S8_subtilisin-like"/>
</dbReference>
<feature type="domain" description="Peptidase S8/S53" evidence="6">
    <location>
        <begin position="3"/>
        <end position="183"/>
    </location>
</feature>
<evidence type="ECO:0000313" key="9">
    <source>
        <dbReference type="EnsemblMetazoa" id="SCAU010228-PA"/>
    </source>
</evidence>
<keyword evidence="10" id="KW-1185">Reference proteome</keyword>
<keyword evidence="4" id="KW-0720">Serine protease</keyword>
<feature type="domain" description="MBTPS1 third" evidence="8">
    <location>
        <begin position="204"/>
        <end position="329"/>
    </location>
</feature>
<evidence type="ECO:0000259" key="8">
    <source>
        <dbReference type="Pfam" id="PF23094"/>
    </source>
</evidence>
<dbReference type="STRING" id="35570.A0A1I8PQQ8"/>
<evidence type="ECO:0000256" key="5">
    <source>
        <dbReference type="PROSITE-ProRule" id="PRU01240"/>
    </source>
</evidence>
<reference evidence="9" key="1">
    <citation type="submission" date="2020-05" db="UniProtKB">
        <authorList>
            <consortium name="EnsemblMetazoa"/>
        </authorList>
    </citation>
    <scope>IDENTIFICATION</scope>
    <source>
        <strain evidence="9">USDA</strain>
    </source>
</reference>
<dbReference type="InterPro" id="IPR036852">
    <property type="entry name" value="Peptidase_S8/S53_dom_sf"/>
</dbReference>
<sequence>VSYTSWFLDAFNYAMFKKINVLNLSIGGPDFMDHPFVDKVSELAANKIITVSAIGNDGPLYGTLNNPGDQSDVVGVGGINSDELVAKFSSRGMTTWELPNGYGRIKPDIVTYGSHVKGSSLNGGCISLSGTSVASPVVAGAVALILSGAPKKLSLINQALVKQILAEGAVKLQHNNIFEQGHGKLNISKSLELLLSYEPKITLSPPYIDYSESYMWPYSSQPLHCVGMPSIVNVTIWNAISVTGRITSKPEWQPNLDKNGDLLLVEILYSQILWPWTGWMAVKISVTNRGCYYEGNAEGSIKLVVYSSTQNNHHRHTVQFPIKVKIAPKPPRHKRILWDQYHNIQYPPGYIPRDSLKIKSDPLDWRGDHIHTNFRDLYHHLRNRGYYIDVLGAPYTCFNASEYGSLLIIDPEEEFFDEEIYKLQKDVFDYGLGVVIFADWYNTTVMKKMQFFDENTREWWIPDTGGANIPALNDLLHGFGISLSDIVADGYIQLGEHSFYYGSGTTLDTFPQDDDTILISALLNDQGAEVIRKKTDFKEAPNTLPIIGLFQMNSRHRIKIDIPEEFPTLNVDVGIELNGTENDIFTYNPAINKRVLLQSTIQRGQQETNSSKDEIIKDYVGVQTLRKEGRVAIMGDSNCIDSINAENACMWLINAFLEYTMNSHTASVFKKYNSVIQQSRIAKIKTHPKRLKTSKLHKYSKVVDVNNKLRKRSLTKCTV</sequence>
<evidence type="ECO:0000259" key="7">
    <source>
        <dbReference type="Pfam" id="PF23090"/>
    </source>
</evidence>
<evidence type="ECO:0000256" key="3">
    <source>
        <dbReference type="ARBA" id="ARBA00022801"/>
    </source>
</evidence>
<dbReference type="EnsemblMetazoa" id="SCAU010228-RA">
    <property type="protein sequence ID" value="SCAU010228-PA"/>
    <property type="gene ID" value="SCAU010228"/>
</dbReference>